<keyword evidence="2" id="KW-1185">Reference proteome</keyword>
<evidence type="ECO:0000313" key="2">
    <source>
        <dbReference type="Proteomes" id="UP001596422"/>
    </source>
</evidence>
<sequence>MTTISLHSDKAPAVRNSFDRLVKYVRVRSPEGARFVEFDFAIDDPSLFVELVMPKTAFQAFCEANAVVHMSDEQIREIDAEMEKWRYGDETLMAHNHHRGCE</sequence>
<gene>
    <name evidence="1" type="ORF">ACFQDL_30400</name>
</gene>
<comment type="caution">
    <text evidence="1">The sequence shown here is derived from an EMBL/GenBank/DDBJ whole genome shotgun (WGS) entry which is preliminary data.</text>
</comment>
<evidence type="ECO:0000313" key="1">
    <source>
        <dbReference type="EMBL" id="MFC6673918.1"/>
    </source>
</evidence>
<organism evidence="1 2">
    <name type="scientific">Marinobacterium aestuariivivens</name>
    <dbReference type="NCBI Taxonomy" id="1698799"/>
    <lineage>
        <taxon>Bacteria</taxon>
        <taxon>Pseudomonadati</taxon>
        <taxon>Pseudomonadota</taxon>
        <taxon>Gammaproteobacteria</taxon>
        <taxon>Oceanospirillales</taxon>
        <taxon>Oceanospirillaceae</taxon>
        <taxon>Marinobacterium</taxon>
    </lineage>
</organism>
<accession>A0ABW2A912</accession>
<name>A0ABW2A912_9GAMM</name>
<dbReference type="Pfam" id="PF06099">
    <property type="entry name" value="Phenol_hyd_sub"/>
    <property type="match status" value="1"/>
</dbReference>
<dbReference type="EMBL" id="JBHSWE010000001">
    <property type="protein sequence ID" value="MFC6673918.1"/>
    <property type="molecule type" value="Genomic_DNA"/>
</dbReference>
<dbReference type="InterPro" id="IPR010353">
    <property type="entry name" value="DmpK"/>
</dbReference>
<reference evidence="2" key="1">
    <citation type="journal article" date="2019" name="Int. J. Syst. Evol. Microbiol.">
        <title>The Global Catalogue of Microorganisms (GCM) 10K type strain sequencing project: providing services to taxonomists for standard genome sequencing and annotation.</title>
        <authorList>
            <consortium name="The Broad Institute Genomics Platform"/>
            <consortium name="The Broad Institute Genome Sequencing Center for Infectious Disease"/>
            <person name="Wu L."/>
            <person name="Ma J."/>
        </authorList>
    </citation>
    <scope>NUCLEOTIDE SEQUENCE [LARGE SCALE GENOMIC DNA]</scope>
    <source>
        <strain evidence="2">NBRC 111756</strain>
    </source>
</reference>
<proteinExistence type="predicted"/>
<dbReference type="Proteomes" id="UP001596422">
    <property type="component" value="Unassembled WGS sequence"/>
</dbReference>
<protein>
    <submittedName>
        <fullName evidence="1">Phenol hydroxylase subunit</fullName>
    </submittedName>
</protein>